<evidence type="ECO:0000256" key="2">
    <source>
        <dbReference type="ARBA" id="ARBA00023157"/>
    </source>
</evidence>
<evidence type="ECO:0000313" key="5">
    <source>
        <dbReference type="Proteomes" id="UP000789390"/>
    </source>
</evidence>
<protein>
    <recommendedName>
        <fullName evidence="3">Apple domain-containing protein</fullName>
    </recommendedName>
</protein>
<evidence type="ECO:0000259" key="3">
    <source>
        <dbReference type="SMART" id="SM00223"/>
    </source>
</evidence>
<gene>
    <name evidence="4" type="ORF">DGAL_LOCUS16625</name>
</gene>
<reference evidence="4" key="1">
    <citation type="submission" date="2021-11" db="EMBL/GenBank/DDBJ databases">
        <authorList>
            <person name="Schell T."/>
        </authorList>
    </citation>
    <scope>NUCLEOTIDE SEQUENCE</scope>
    <source>
        <strain evidence="4">M5</strain>
    </source>
</reference>
<keyword evidence="2" id="KW-1015">Disulfide bond</keyword>
<keyword evidence="1" id="KW-0677">Repeat</keyword>
<dbReference type="GO" id="GO:0006508">
    <property type="term" value="P:proteolysis"/>
    <property type="evidence" value="ECO:0007669"/>
    <property type="project" value="InterPro"/>
</dbReference>
<accession>A0A8J2S3F4</accession>
<keyword evidence="5" id="KW-1185">Reference proteome</keyword>
<dbReference type="InterPro" id="IPR000177">
    <property type="entry name" value="Apple"/>
</dbReference>
<dbReference type="Pfam" id="PF00024">
    <property type="entry name" value="PAN_1"/>
    <property type="match status" value="1"/>
</dbReference>
<dbReference type="OrthoDB" id="6363414at2759"/>
<dbReference type="Proteomes" id="UP000789390">
    <property type="component" value="Unassembled WGS sequence"/>
</dbReference>
<sequence length="99" mass="11245">MVACWAISGARQTHNDDVMYSSSDGQVKYWLNCEFYGNDIENKPSTLGQCGSVCIANPDCIHFTWTNGICYMKNTKDIDFRTRLDSAVCGFVKCRYFNC</sequence>
<dbReference type="AlphaFoldDB" id="A0A8J2S3F4"/>
<dbReference type="EMBL" id="CAKKLH010000332">
    <property type="protein sequence ID" value="CAH0112832.1"/>
    <property type="molecule type" value="Genomic_DNA"/>
</dbReference>
<dbReference type="GO" id="GO:0005576">
    <property type="term" value="C:extracellular region"/>
    <property type="evidence" value="ECO:0007669"/>
    <property type="project" value="InterPro"/>
</dbReference>
<comment type="caution">
    <text evidence="4">The sequence shown here is derived from an EMBL/GenBank/DDBJ whole genome shotgun (WGS) entry which is preliminary data.</text>
</comment>
<feature type="domain" description="Apple" evidence="3">
    <location>
        <begin position="29"/>
        <end position="94"/>
    </location>
</feature>
<dbReference type="SMART" id="SM00223">
    <property type="entry name" value="APPLE"/>
    <property type="match status" value="1"/>
</dbReference>
<evidence type="ECO:0000313" key="4">
    <source>
        <dbReference type="EMBL" id="CAH0112832.1"/>
    </source>
</evidence>
<dbReference type="InterPro" id="IPR003609">
    <property type="entry name" value="Pan_app"/>
</dbReference>
<dbReference type="Gene3D" id="3.50.4.10">
    <property type="entry name" value="Hepatocyte Growth Factor"/>
    <property type="match status" value="1"/>
</dbReference>
<evidence type="ECO:0000256" key="1">
    <source>
        <dbReference type="ARBA" id="ARBA00022737"/>
    </source>
</evidence>
<proteinExistence type="predicted"/>
<organism evidence="4 5">
    <name type="scientific">Daphnia galeata</name>
    <dbReference type="NCBI Taxonomy" id="27404"/>
    <lineage>
        <taxon>Eukaryota</taxon>
        <taxon>Metazoa</taxon>
        <taxon>Ecdysozoa</taxon>
        <taxon>Arthropoda</taxon>
        <taxon>Crustacea</taxon>
        <taxon>Branchiopoda</taxon>
        <taxon>Diplostraca</taxon>
        <taxon>Cladocera</taxon>
        <taxon>Anomopoda</taxon>
        <taxon>Daphniidae</taxon>
        <taxon>Daphnia</taxon>
    </lineage>
</organism>
<name>A0A8J2S3F4_9CRUS</name>